<dbReference type="AlphaFoldDB" id="A0A2S9CY38"/>
<evidence type="ECO:0000313" key="2">
    <source>
        <dbReference type="EMBL" id="PRB90848.1"/>
    </source>
</evidence>
<comment type="caution">
    <text evidence="1">The sequence shown here is derived from an EMBL/GenBank/DDBJ whole genome shotgun (WGS) entry which is preliminary data.</text>
</comment>
<accession>A0A2S9CY38</accession>
<sequence>MDKLNLKNNNMTENYIQYADGYQKDNIDEKDIIKAISDIQLMDEEHGAFWVSVITDNENIIEVNKDLSLFVIFEGKQTRYQATDWNEVTELYNLLLLKKFDTITTRIK</sequence>
<dbReference type="Proteomes" id="UP000238534">
    <property type="component" value="Unassembled WGS sequence"/>
</dbReference>
<evidence type="ECO:0000313" key="4">
    <source>
        <dbReference type="Proteomes" id="UP000238534"/>
    </source>
</evidence>
<evidence type="ECO:0000313" key="1">
    <source>
        <dbReference type="EMBL" id="PRB85432.1"/>
    </source>
</evidence>
<dbReference type="Proteomes" id="UP000238325">
    <property type="component" value="Unassembled WGS sequence"/>
</dbReference>
<dbReference type="EMBL" id="PCPP01000001">
    <property type="protein sequence ID" value="PRB85432.1"/>
    <property type="molecule type" value="Genomic_DNA"/>
</dbReference>
<keyword evidence="3" id="KW-1185">Reference proteome</keyword>
<dbReference type="RefSeq" id="WP_105682244.1">
    <property type="nucleotide sequence ID" value="NZ_JBBGZD010000001.1"/>
</dbReference>
<proteinExistence type="predicted"/>
<reference evidence="3 4" key="1">
    <citation type="submission" date="2017-09" db="EMBL/GenBank/DDBJ databases">
        <title>Genomic, metabolic, and phenotypic characteristics of bacterial isolates from the natural microbiome of the model nematode Caenorhabditis elegans.</title>
        <authorList>
            <person name="Zimmermann J."/>
            <person name="Obeng N."/>
            <person name="Yang W."/>
            <person name="Obeng O."/>
            <person name="Kissoyan K."/>
            <person name="Pees B."/>
            <person name="Dirksen P."/>
            <person name="Hoppner M."/>
            <person name="Franke A."/>
            <person name="Rosenstiel P."/>
            <person name="Leippe M."/>
            <person name="Dierking K."/>
            <person name="Kaleta C."/>
            <person name="Schulenburg H."/>
        </authorList>
    </citation>
    <scope>NUCLEOTIDE SEQUENCE [LARGE SCALE GENOMIC DNA]</scope>
    <source>
        <strain evidence="1 4">MYb25</strain>
        <strain evidence="2 3">MYb44</strain>
    </source>
</reference>
<protein>
    <submittedName>
        <fullName evidence="1">Uncharacterized protein</fullName>
    </submittedName>
</protein>
<evidence type="ECO:0000313" key="3">
    <source>
        <dbReference type="Proteomes" id="UP000238325"/>
    </source>
</evidence>
<organism evidence="1 4">
    <name type="scientific">Chryseobacterium culicis</name>
    <dbReference type="NCBI Taxonomy" id="680127"/>
    <lineage>
        <taxon>Bacteria</taxon>
        <taxon>Pseudomonadati</taxon>
        <taxon>Bacteroidota</taxon>
        <taxon>Flavobacteriia</taxon>
        <taxon>Flavobacteriales</taxon>
        <taxon>Weeksellaceae</taxon>
        <taxon>Chryseobacterium group</taxon>
        <taxon>Chryseobacterium</taxon>
    </lineage>
</organism>
<dbReference type="EMBL" id="PCPH01000002">
    <property type="protein sequence ID" value="PRB90848.1"/>
    <property type="molecule type" value="Genomic_DNA"/>
</dbReference>
<gene>
    <name evidence="1" type="ORF">CQ022_04015</name>
    <name evidence="2" type="ORF">CQ033_08975</name>
</gene>
<dbReference type="OrthoDB" id="965971at2"/>
<name>A0A2S9CY38_CHRCI</name>